<dbReference type="PANTHER" id="PTHR36435:SF1">
    <property type="entry name" value="CAAX AMINO TERMINAL PROTEASE FAMILY PROTEIN"/>
    <property type="match status" value="1"/>
</dbReference>
<dbReference type="GO" id="GO:0080120">
    <property type="term" value="P:CAAX-box protein maturation"/>
    <property type="evidence" value="ECO:0007669"/>
    <property type="project" value="UniProtKB-ARBA"/>
</dbReference>
<feature type="transmembrane region" description="Helical" evidence="1">
    <location>
        <begin position="94"/>
        <end position="113"/>
    </location>
</feature>
<dbReference type="InterPro" id="IPR003675">
    <property type="entry name" value="Rce1/LyrA-like_dom"/>
</dbReference>
<keyword evidence="3" id="KW-0378">Hydrolase</keyword>
<feature type="transmembrane region" description="Helical" evidence="1">
    <location>
        <begin position="215"/>
        <end position="232"/>
    </location>
</feature>
<dbReference type="GO" id="GO:0004175">
    <property type="term" value="F:endopeptidase activity"/>
    <property type="evidence" value="ECO:0007669"/>
    <property type="project" value="UniProtKB-ARBA"/>
</dbReference>
<feature type="transmembrane region" description="Helical" evidence="1">
    <location>
        <begin position="252"/>
        <end position="271"/>
    </location>
</feature>
<keyword evidence="1" id="KW-0812">Transmembrane</keyword>
<keyword evidence="1" id="KW-1133">Transmembrane helix</keyword>
<dbReference type="GO" id="GO:0006508">
    <property type="term" value="P:proteolysis"/>
    <property type="evidence" value="ECO:0007669"/>
    <property type="project" value="UniProtKB-KW"/>
</dbReference>
<feature type="transmembrane region" description="Helical" evidence="1">
    <location>
        <begin position="55"/>
        <end position="74"/>
    </location>
</feature>
<feature type="transmembrane region" description="Helical" evidence="1">
    <location>
        <begin position="136"/>
        <end position="157"/>
    </location>
</feature>
<dbReference type="InterPro" id="IPR052710">
    <property type="entry name" value="CAAX_protease"/>
</dbReference>
<keyword evidence="1" id="KW-0472">Membrane</keyword>
<gene>
    <name evidence="3" type="ORF">HMPREF3226_01446</name>
</gene>
<name>A0A133Q7G0_9BACT</name>
<proteinExistence type="predicted"/>
<dbReference type="RefSeq" id="WP_060940722.1">
    <property type="nucleotide sequence ID" value="NZ_CP118020.1"/>
</dbReference>
<dbReference type="AlphaFoldDB" id="A0A133Q7G0"/>
<feature type="transmembrane region" description="Helical" evidence="1">
    <location>
        <begin position="12"/>
        <end position="35"/>
    </location>
</feature>
<evidence type="ECO:0000259" key="2">
    <source>
        <dbReference type="Pfam" id="PF02517"/>
    </source>
</evidence>
<dbReference type="Pfam" id="PF02517">
    <property type="entry name" value="Rce1-like"/>
    <property type="match status" value="1"/>
</dbReference>
<sequence length="277" mass="31227">MDKQSILKPILYVVLYLAVFMLLLNVFQLIAVYAFSYLEHINVNRVFAGMKTGRYSSVLVVGNVFSSLTTIVLFARLRWAVVTPDYLRSKPFGVMFWAAMLSLGSILPLEFIYEKMQLTMPEGSRQLFEGVMKESWGYLVIGVLVPVAEEFVFRGAILRSLLGLFGKKWTWLAIALSALIFGAIHFNMAQGLHAFVAGIVLGWMYARTSSVVPGIVFHWVNNTVAYLIFNLMPQMSDGQLIDLFHSNDRMMMASLLFSLCILVPALFQLAVRMKRAA</sequence>
<keyword evidence="4" id="KW-1185">Reference proteome</keyword>
<dbReference type="Proteomes" id="UP000070533">
    <property type="component" value="Unassembled WGS sequence"/>
</dbReference>
<protein>
    <submittedName>
        <fullName evidence="3">CAAX amino terminal protease family protein</fullName>
    </submittedName>
</protein>
<evidence type="ECO:0000313" key="3">
    <source>
        <dbReference type="EMBL" id="KXA38814.1"/>
    </source>
</evidence>
<reference evidence="4" key="1">
    <citation type="submission" date="2016-01" db="EMBL/GenBank/DDBJ databases">
        <authorList>
            <person name="Mitreva M."/>
            <person name="Pepin K.H."/>
            <person name="Mihindukulasuriya K.A."/>
            <person name="Fulton R."/>
            <person name="Fronick C."/>
            <person name="O'Laughlin M."/>
            <person name="Miner T."/>
            <person name="Herter B."/>
            <person name="Rosa B.A."/>
            <person name="Cordes M."/>
            <person name="Tomlinson C."/>
            <person name="Wollam A."/>
            <person name="Palsikar V.B."/>
            <person name="Mardis E.R."/>
            <person name="Wilson R.K."/>
        </authorList>
    </citation>
    <scope>NUCLEOTIDE SEQUENCE [LARGE SCALE GENOMIC DNA]</scope>
    <source>
        <strain evidence="4">MJR7716</strain>
    </source>
</reference>
<dbReference type="PANTHER" id="PTHR36435">
    <property type="entry name" value="SLR1288 PROTEIN"/>
    <property type="match status" value="1"/>
</dbReference>
<organism evidence="3 4">
    <name type="scientific">Prevotella corporis</name>
    <dbReference type="NCBI Taxonomy" id="28128"/>
    <lineage>
        <taxon>Bacteria</taxon>
        <taxon>Pseudomonadati</taxon>
        <taxon>Bacteroidota</taxon>
        <taxon>Bacteroidia</taxon>
        <taxon>Bacteroidales</taxon>
        <taxon>Prevotellaceae</taxon>
        <taxon>Prevotella</taxon>
    </lineage>
</organism>
<evidence type="ECO:0000256" key="1">
    <source>
        <dbReference type="SAM" id="Phobius"/>
    </source>
</evidence>
<dbReference type="PATRIC" id="fig|28128.5.peg.1478"/>
<accession>A0A133Q7G0</accession>
<evidence type="ECO:0000313" key="4">
    <source>
        <dbReference type="Proteomes" id="UP000070533"/>
    </source>
</evidence>
<dbReference type="eggNOG" id="COG1266">
    <property type="taxonomic scope" value="Bacteria"/>
</dbReference>
<dbReference type="OrthoDB" id="158986at2"/>
<keyword evidence="3" id="KW-0645">Protease</keyword>
<feature type="domain" description="CAAX prenyl protease 2/Lysostaphin resistance protein A-like" evidence="2">
    <location>
        <begin position="136"/>
        <end position="224"/>
    </location>
</feature>
<feature type="transmembrane region" description="Helical" evidence="1">
    <location>
        <begin position="169"/>
        <end position="186"/>
    </location>
</feature>
<dbReference type="EMBL" id="LRQG01000105">
    <property type="protein sequence ID" value="KXA38814.1"/>
    <property type="molecule type" value="Genomic_DNA"/>
</dbReference>
<dbReference type="STRING" id="28128.HMPREF3226_01446"/>
<comment type="caution">
    <text evidence="3">The sequence shown here is derived from an EMBL/GenBank/DDBJ whole genome shotgun (WGS) entry which is preliminary data.</text>
</comment>